<dbReference type="Proteomes" id="UP000204179">
    <property type="component" value="Segment"/>
</dbReference>
<name>A0A0K1Y5J4_9CAUD</name>
<reference evidence="1 2" key="1">
    <citation type="submission" date="2015-07" db="EMBL/GenBank/DDBJ databases">
        <title>Isolation and characterization of JD18-a novel lytic bacteriophage for Klebsiella pneumoniae.</title>
        <authorList>
            <person name="Fan J."/>
            <person name="Zhang X."/>
            <person name="Guo X."/>
            <person name="He P."/>
            <person name="Zhang Y."/>
        </authorList>
    </citation>
    <scope>NUCLEOTIDE SEQUENCE [LARGE SCALE GENOMIC DNA]</scope>
</reference>
<organism evidence="1 2">
    <name type="scientific">Klebsiella phage JD18</name>
    <dbReference type="NCBI Taxonomy" id="1698360"/>
    <lineage>
        <taxon>Viruses</taxon>
        <taxon>Duplodnaviria</taxon>
        <taxon>Heunggongvirae</taxon>
        <taxon>Uroviricota</taxon>
        <taxon>Caudoviricetes</taxon>
        <taxon>Pantevenvirales</taxon>
        <taxon>Straboviridae</taxon>
        <taxon>Tevenvirinae</taxon>
        <taxon>Jiaodavirus</taxon>
        <taxon>Jiaodavirus jd18</taxon>
    </lineage>
</organism>
<accession>A0A0K1Y5J4</accession>
<sequence length="95" mass="11055">MKRSLLAMGIISLLVGCSSSAPDVPVLHPEWPDPIQKWEGHWEVKVIDGKAWVGMPFEESQEYRIWMNDILRYTKDANGMICYYRSELKEPRCVK</sequence>
<protein>
    <recommendedName>
        <fullName evidence="3">O-spanin</fullName>
    </recommendedName>
</protein>
<proteinExistence type="predicted"/>
<gene>
    <name evidence="1" type="ORF">JD18_214</name>
</gene>
<dbReference type="RefSeq" id="YP_009190795.1">
    <property type="nucleotide sequence ID" value="NC_028686.1"/>
</dbReference>
<keyword evidence="2" id="KW-1185">Reference proteome</keyword>
<dbReference type="GeneID" id="26518629"/>
<dbReference type="PROSITE" id="PS51257">
    <property type="entry name" value="PROKAR_LIPOPROTEIN"/>
    <property type="match status" value="1"/>
</dbReference>
<dbReference type="KEGG" id="vg:26518629"/>
<evidence type="ECO:0000313" key="1">
    <source>
        <dbReference type="EMBL" id="AKY02085.1"/>
    </source>
</evidence>
<evidence type="ECO:0000313" key="2">
    <source>
        <dbReference type="Proteomes" id="UP000204179"/>
    </source>
</evidence>
<dbReference type="EMBL" id="KT239446">
    <property type="protein sequence ID" value="AKY02085.1"/>
    <property type="molecule type" value="Genomic_DNA"/>
</dbReference>
<evidence type="ECO:0008006" key="3">
    <source>
        <dbReference type="Google" id="ProtNLM"/>
    </source>
</evidence>